<dbReference type="EMBL" id="GFTR01000762">
    <property type="protein sequence ID" value="JAW15664.1"/>
    <property type="molecule type" value="Transcribed_RNA"/>
</dbReference>
<accession>A0A224XWP8</accession>
<protein>
    <submittedName>
        <fullName evidence="1">Uncharacterized protein</fullName>
    </submittedName>
</protein>
<evidence type="ECO:0000313" key="1">
    <source>
        <dbReference type="EMBL" id="JAW15664.1"/>
    </source>
</evidence>
<organism evidence="1">
    <name type="scientific">Panstrongylus lignarius</name>
    <dbReference type="NCBI Taxonomy" id="156445"/>
    <lineage>
        <taxon>Eukaryota</taxon>
        <taxon>Metazoa</taxon>
        <taxon>Ecdysozoa</taxon>
        <taxon>Arthropoda</taxon>
        <taxon>Hexapoda</taxon>
        <taxon>Insecta</taxon>
        <taxon>Pterygota</taxon>
        <taxon>Neoptera</taxon>
        <taxon>Paraneoptera</taxon>
        <taxon>Hemiptera</taxon>
        <taxon>Heteroptera</taxon>
        <taxon>Panheteroptera</taxon>
        <taxon>Cimicomorpha</taxon>
        <taxon>Reduviidae</taxon>
        <taxon>Triatominae</taxon>
        <taxon>Panstrongylus</taxon>
    </lineage>
</organism>
<sequence length="78" mass="8411">MNFPIVLAKSLIVSIFPTPAGPTIQPPSSLLIACVMARYMRLVTGVTTNGRFKPIYSNPYSNAAAHCLKIKVSTSLCQ</sequence>
<name>A0A224XWP8_9HEMI</name>
<proteinExistence type="predicted"/>
<dbReference type="AlphaFoldDB" id="A0A224XWP8"/>
<reference evidence="1" key="1">
    <citation type="journal article" date="2018" name="PLoS Negl. Trop. Dis.">
        <title>An insight into the salivary gland and fat body transcriptome of Panstrongylus lignarius (Hemiptera: Heteroptera), the main vector of Chagas disease in Peru.</title>
        <authorList>
            <person name="Nevoa J.C."/>
            <person name="Mendes M.T."/>
            <person name="da Silva M.V."/>
            <person name="Soares S.C."/>
            <person name="Oliveira C.J.F."/>
            <person name="Ribeiro J.M.C."/>
        </authorList>
    </citation>
    <scope>NUCLEOTIDE SEQUENCE</scope>
</reference>